<feature type="compositionally biased region" description="Basic and acidic residues" evidence="1">
    <location>
        <begin position="38"/>
        <end position="70"/>
    </location>
</feature>
<feature type="compositionally biased region" description="Polar residues" evidence="1">
    <location>
        <begin position="97"/>
        <end position="106"/>
    </location>
</feature>
<name>A0A8S9RNR6_BRACR</name>
<evidence type="ECO:0000313" key="2">
    <source>
        <dbReference type="EMBL" id="KAF3574286.1"/>
    </source>
</evidence>
<comment type="caution">
    <text evidence="2">The sequence shown here is derived from an EMBL/GenBank/DDBJ whole genome shotgun (WGS) entry which is preliminary data.</text>
</comment>
<feature type="region of interest" description="Disordered" evidence="1">
    <location>
        <begin position="1"/>
        <end position="121"/>
    </location>
</feature>
<sequence length="277" mass="31368">MLTSTKILNFGAVAPERRHRNSQDEHGRRAYKPQPKAWQEKDSYRRSSHARERARYPEYRHKGHLKDLTPQRRLGSSQDRSYYRAITPRTSSEADKGSSSAKSQLRNGEKGIPLPNPTSTLNEEALQRARDEVRDAMLQYTKTADPTEREARIERMRQAEEQGDLDTAAAQMVQAALTANAERQVREYVLPTIERIPATQRLSLPSSQERIPVSKRLGASGSLAPRLDHGDCELVEMQESEERIPATLRIGHLPIPQQEKEPGDTTAPVKRKPGRPP</sequence>
<accession>A0A8S9RNR6</accession>
<organism evidence="2 3">
    <name type="scientific">Brassica cretica</name>
    <name type="common">Mustard</name>
    <dbReference type="NCBI Taxonomy" id="69181"/>
    <lineage>
        <taxon>Eukaryota</taxon>
        <taxon>Viridiplantae</taxon>
        <taxon>Streptophyta</taxon>
        <taxon>Embryophyta</taxon>
        <taxon>Tracheophyta</taxon>
        <taxon>Spermatophyta</taxon>
        <taxon>Magnoliopsida</taxon>
        <taxon>eudicotyledons</taxon>
        <taxon>Gunneridae</taxon>
        <taxon>Pentapetalae</taxon>
        <taxon>rosids</taxon>
        <taxon>malvids</taxon>
        <taxon>Brassicales</taxon>
        <taxon>Brassicaceae</taxon>
        <taxon>Brassiceae</taxon>
        <taxon>Brassica</taxon>
    </lineage>
</organism>
<dbReference type="Proteomes" id="UP000712600">
    <property type="component" value="Unassembled WGS sequence"/>
</dbReference>
<evidence type="ECO:0000313" key="3">
    <source>
        <dbReference type="Proteomes" id="UP000712600"/>
    </source>
</evidence>
<protein>
    <submittedName>
        <fullName evidence="2">Uncharacterized protein</fullName>
    </submittedName>
</protein>
<feature type="region of interest" description="Disordered" evidence="1">
    <location>
        <begin position="240"/>
        <end position="277"/>
    </location>
</feature>
<evidence type="ECO:0000256" key="1">
    <source>
        <dbReference type="SAM" id="MobiDB-lite"/>
    </source>
</evidence>
<reference evidence="2" key="1">
    <citation type="submission" date="2019-12" db="EMBL/GenBank/DDBJ databases">
        <title>Genome sequencing and annotation of Brassica cretica.</title>
        <authorList>
            <person name="Studholme D.J."/>
            <person name="Sarris P."/>
        </authorList>
    </citation>
    <scope>NUCLEOTIDE SEQUENCE</scope>
    <source>
        <strain evidence="2">PFS-109/04</strain>
        <tissue evidence="2">Leaf</tissue>
    </source>
</reference>
<dbReference type="EMBL" id="QGKX02000095">
    <property type="protein sequence ID" value="KAF3574286.1"/>
    <property type="molecule type" value="Genomic_DNA"/>
</dbReference>
<gene>
    <name evidence="2" type="ORF">F2Q69_00058149</name>
</gene>
<dbReference type="AlphaFoldDB" id="A0A8S9RNR6"/>
<proteinExistence type="predicted"/>